<feature type="region of interest" description="Disordered" evidence="4">
    <location>
        <begin position="1"/>
        <end position="20"/>
    </location>
</feature>
<dbReference type="Proteomes" id="UP001279410">
    <property type="component" value="Unassembled WGS sequence"/>
</dbReference>
<feature type="compositionally biased region" description="Basic residues" evidence="4">
    <location>
        <begin position="69"/>
        <end position="90"/>
    </location>
</feature>
<dbReference type="EMBL" id="BRZM01000024">
    <property type="protein sequence ID" value="GLD56306.1"/>
    <property type="molecule type" value="Genomic_DNA"/>
</dbReference>
<sequence>MALFPAFAETASNKVEDSSKELDWLNNKSFQTSHASSLHSRFLEEKESSVGREVSSAAEEKEEEEEAPKKKKKKSEKKRKKKKKHKKKSGRGSDSSGSDSETIYPSDLKREQEAERSQAAPLANRFSWLDDVQSPTGHPFCVDRKPDQANWTYKSLYRGDVARESAEESESNSQKAPPPSSLWMMMRGVKGGETGDRVQTSANPLGVAIASRLAAGEGTADTDTDRQSPCADDQRREFEARRSSRVAYLSAVSLHCSPVGAEHRRAATADTQPPHSLQLERLSGSAKSLGAS</sequence>
<evidence type="ECO:0000313" key="6">
    <source>
        <dbReference type="Proteomes" id="UP001279410"/>
    </source>
</evidence>
<evidence type="ECO:0000313" key="5">
    <source>
        <dbReference type="EMBL" id="GLD56306.1"/>
    </source>
</evidence>
<name>A0AAD3MM41_LATJO</name>
<evidence type="ECO:0000256" key="3">
    <source>
        <dbReference type="ARBA" id="ARBA00023242"/>
    </source>
</evidence>
<accession>A0AAD3MM41</accession>
<comment type="similarity">
    <text evidence="2">Belongs to the NRDE2 family.</text>
</comment>
<dbReference type="InterPro" id="IPR013633">
    <property type="entry name" value="NRDE-2"/>
</dbReference>
<feature type="region of interest" description="Disordered" evidence="4">
    <location>
        <begin position="214"/>
        <end position="238"/>
    </location>
</feature>
<feature type="compositionally biased region" description="Low complexity" evidence="4">
    <location>
        <begin position="92"/>
        <end position="101"/>
    </location>
</feature>
<feature type="compositionally biased region" description="Basic and acidic residues" evidence="4">
    <location>
        <begin position="41"/>
        <end position="50"/>
    </location>
</feature>
<evidence type="ECO:0000256" key="1">
    <source>
        <dbReference type="ARBA" id="ARBA00004123"/>
    </source>
</evidence>
<organism evidence="5 6">
    <name type="scientific">Lates japonicus</name>
    <name type="common">Japanese lates</name>
    <dbReference type="NCBI Taxonomy" id="270547"/>
    <lineage>
        <taxon>Eukaryota</taxon>
        <taxon>Metazoa</taxon>
        <taxon>Chordata</taxon>
        <taxon>Craniata</taxon>
        <taxon>Vertebrata</taxon>
        <taxon>Euteleostomi</taxon>
        <taxon>Actinopterygii</taxon>
        <taxon>Neopterygii</taxon>
        <taxon>Teleostei</taxon>
        <taxon>Neoteleostei</taxon>
        <taxon>Acanthomorphata</taxon>
        <taxon>Carangaria</taxon>
        <taxon>Carangaria incertae sedis</taxon>
        <taxon>Centropomidae</taxon>
        <taxon>Lates</taxon>
    </lineage>
</organism>
<dbReference type="GO" id="GO:1902369">
    <property type="term" value="P:negative regulation of RNA catabolic process"/>
    <property type="evidence" value="ECO:0007669"/>
    <property type="project" value="TreeGrafter"/>
</dbReference>
<gene>
    <name evidence="5" type="ORF">AKAME5_000866600</name>
</gene>
<dbReference type="GO" id="GO:0031048">
    <property type="term" value="P:regulatory ncRNA-mediated heterochromatin formation"/>
    <property type="evidence" value="ECO:0007669"/>
    <property type="project" value="TreeGrafter"/>
</dbReference>
<dbReference type="PANTHER" id="PTHR13471">
    <property type="entry name" value="TETRATRICOPEPTIDE-LIKE HELICAL"/>
    <property type="match status" value="1"/>
</dbReference>
<feature type="region of interest" description="Disordered" evidence="4">
    <location>
        <begin position="162"/>
        <end position="199"/>
    </location>
</feature>
<comment type="caution">
    <text evidence="5">The sequence shown here is derived from an EMBL/GenBank/DDBJ whole genome shotgun (WGS) entry which is preliminary data.</text>
</comment>
<dbReference type="PANTHER" id="PTHR13471:SF0">
    <property type="entry name" value="NUCLEAR EXOSOME REGULATOR NRDE2"/>
    <property type="match status" value="1"/>
</dbReference>
<comment type="subcellular location">
    <subcellularLocation>
        <location evidence="1">Nucleus</location>
    </subcellularLocation>
</comment>
<feature type="region of interest" description="Disordered" evidence="4">
    <location>
        <begin position="261"/>
        <end position="292"/>
    </location>
</feature>
<proteinExistence type="inferred from homology"/>
<protein>
    <submittedName>
        <fullName evidence="5">Protein NRDE2 homolog isoform X2</fullName>
    </submittedName>
</protein>
<dbReference type="AlphaFoldDB" id="A0AAD3MM41"/>
<feature type="region of interest" description="Disordered" evidence="4">
    <location>
        <begin position="31"/>
        <end position="145"/>
    </location>
</feature>
<evidence type="ECO:0000256" key="2">
    <source>
        <dbReference type="ARBA" id="ARBA00009265"/>
    </source>
</evidence>
<evidence type="ECO:0000256" key="4">
    <source>
        <dbReference type="SAM" id="MobiDB-lite"/>
    </source>
</evidence>
<keyword evidence="3" id="KW-0539">Nucleus</keyword>
<reference evidence="5" key="1">
    <citation type="submission" date="2022-08" db="EMBL/GenBank/DDBJ databases">
        <title>Genome sequencing of akame (Lates japonicus).</title>
        <authorList>
            <person name="Hashiguchi Y."/>
            <person name="Takahashi H."/>
        </authorList>
    </citation>
    <scope>NUCLEOTIDE SEQUENCE</scope>
    <source>
        <strain evidence="5">Kochi</strain>
    </source>
</reference>
<feature type="compositionally biased region" description="Basic and acidic residues" evidence="4">
    <location>
        <begin position="107"/>
        <end position="116"/>
    </location>
</feature>
<keyword evidence="6" id="KW-1185">Reference proteome</keyword>
<dbReference type="GO" id="GO:0071013">
    <property type="term" value="C:catalytic step 2 spliceosome"/>
    <property type="evidence" value="ECO:0007669"/>
    <property type="project" value="TreeGrafter"/>
</dbReference>